<dbReference type="Proteomes" id="UP001160148">
    <property type="component" value="Unassembled WGS sequence"/>
</dbReference>
<feature type="region of interest" description="Disordered" evidence="1">
    <location>
        <begin position="106"/>
        <end position="130"/>
    </location>
</feature>
<evidence type="ECO:0000313" key="3">
    <source>
        <dbReference type="Proteomes" id="UP001160148"/>
    </source>
</evidence>
<organism evidence="2 3">
    <name type="scientific">Macrosiphum euphorbiae</name>
    <name type="common">potato aphid</name>
    <dbReference type="NCBI Taxonomy" id="13131"/>
    <lineage>
        <taxon>Eukaryota</taxon>
        <taxon>Metazoa</taxon>
        <taxon>Ecdysozoa</taxon>
        <taxon>Arthropoda</taxon>
        <taxon>Hexapoda</taxon>
        <taxon>Insecta</taxon>
        <taxon>Pterygota</taxon>
        <taxon>Neoptera</taxon>
        <taxon>Paraneoptera</taxon>
        <taxon>Hemiptera</taxon>
        <taxon>Sternorrhyncha</taxon>
        <taxon>Aphidomorpha</taxon>
        <taxon>Aphidoidea</taxon>
        <taxon>Aphididae</taxon>
        <taxon>Macrosiphini</taxon>
        <taxon>Macrosiphum</taxon>
    </lineage>
</organism>
<keyword evidence="3" id="KW-1185">Reference proteome</keyword>
<name>A0AAV0WYK6_9HEMI</name>
<dbReference type="AlphaFoldDB" id="A0AAV0WYK6"/>
<accession>A0AAV0WYK6</accession>
<reference evidence="2 3" key="1">
    <citation type="submission" date="2023-01" db="EMBL/GenBank/DDBJ databases">
        <authorList>
            <person name="Whitehead M."/>
        </authorList>
    </citation>
    <scope>NUCLEOTIDE SEQUENCE [LARGE SCALE GENOMIC DNA]</scope>
</reference>
<gene>
    <name evidence="2" type="ORF">MEUPH1_LOCUS16367</name>
</gene>
<evidence type="ECO:0000313" key="2">
    <source>
        <dbReference type="EMBL" id="CAI6361154.1"/>
    </source>
</evidence>
<dbReference type="EMBL" id="CARXXK010000003">
    <property type="protein sequence ID" value="CAI6361154.1"/>
    <property type="molecule type" value="Genomic_DNA"/>
</dbReference>
<protein>
    <submittedName>
        <fullName evidence="2">Uncharacterized protein</fullName>
    </submittedName>
</protein>
<sequence>MPTAQDSHLKIRISVDRFLNFVNSFPVKTFLSFAPMQYTIIMIKGNDNDSRITISGKKVRASLHFYSIIFFCRSEMYLGNTRVNPHAPSVFAAQEKDNGRVAHHKAGRSEREEEYNNIISPPAPPHHRRRSCHVFGKGGEGDEKIRPDAMTVDDQVSASDAAAAFPLFPNVPEFNERENQYIIIIIIMRFPVIM</sequence>
<comment type="caution">
    <text evidence="2">The sequence shown here is derived from an EMBL/GenBank/DDBJ whole genome shotgun (WGS) entry which is preliminary data.</text>
</comment>
<evidence type="ECO:0000256" key="1">
    <source>
        <dbReference type="SAM" id="MobiDB-lite"/>
    </source>
</evidence>
<proteinExistence type="predicted"/>